<comment type="similarity">
    <text evidence="5">Belongs to the RqcP family.</text>
</comment>
<sequence length="119" mass="12609">MRLDKYLKNARLIKRRTVAKEVCDAGRVTVNGRVAKAGTELAVGDVVSIRYGHRLLTVRVTGLQESARKDQAPSMYEVLADVPLSPQGALAAADDPGAGGDAEHEEDGDTARPAIPGSE</sequence>
<dbReference type="SUPFAM" id="SSF55174">
    <property type="entry name" value="Alpha-L RNA-binding motif"/>
    <property type="match status" value="1"/>
</dbReference>
<dbReference type="InterPro" id="IPR025490">
    <property type="entry name" value="RqcP"/>
</dbReference>
<feature type="domain" description="RNA-binding S4" evidence="7">
    <location>
        <begin position="1"/>
        <end position="67"/>
    </location>
</feature>
<evidence type="ECO:0000313" key="9">
    <source>
        <dbReference type="Proteomes" id="UP000637695"/>
    </source>
</evidence>
<accession>A0A917KF67</accession>
<keyword evidence="2 5" id="KW-0699">rRNA-binding</keyword>
<dbReference type="PROSITE" id="PS50889">
    <property type="entry name" value="S4"/>
    <property type="match status" value="1"/>
</dbReference>
<dbReference type="GO" id="GO:0000049">
    <property type="term" value="F:tRNA binding"/>
    <property type="evidence" value="ECO:0007669"/>
    <property type="project" value="UniProtKB-UniRule"/>
</dbReference>
<evidence type="ECO:0000313" key="8">
    <source>
        <dbReference type="EMBL" id="GGJ08936.1"/>
    </source>
</evidence>
<comment type="caution">
    <text evidence="8">The sequence shown here is derived from an EMBL/GenBank/DDBJ whole genome shotgun (WGS) entry which is preliminary data.</text>
</comment>
<gene>
    <name evidence="5" type="primary">rqcP</name>
    <name evidence="8" type="ORF">GCM10010885_17530</name>
</gene>
<protein>
    <recommendedName>
        <fullName evidence="5">RQC P-site tRNA stabilizing factor</fullName>
        <shortName evidence="5">RqcP</shortName>
    </recommendedName>
    <alternativeName>
        <fullName evidence="5">Ribosome-associated protein quality control protein P</fullName>
    </alternativeName>
</protein>
<comment type="function">
    <text evidence="5">Key component of the ribosome quality control system (RQC), a ribosome-associated complex that mediates the extraction of incompletely synthesized nascent chains from stalled ribosomes and their subsequent degradation. RqcH recruits Ala-charged tRNA, and with RqcP directs the elongation of stalled nascent chains on 50S ribosomal subunits, leading to non-templated C-terminal alanine extensions (Ala tail). The Ala tail promotes nascent chain degradation. RqcP is associated with the translocation-like movement of the peptidyl-tRNA from the A-site into the P-site.</text>
</comment>
<reference evidence="8" key="1">
    <citation type="journal article" date="2014" name="Int. J. Syst. Evol. Microbiol.">
        <title>Complete genome sequence of Corynebacterium casei LMG S-19264T (=DSM 44701T), isolated from a smear-ripened cheese.</title>
        <authorList>
            <consortium name="US DOE Joint Genome Institute (JGI-PGF)"/>
            <person name="Walter F."/>
            <person name="Albersmeier A."/>
            <person name="Kalinowski J."/>
            <person name="Ruckert C."/>
        </authorList>
    </citation>
    <scope>NUCLEOTIDE SEQUENCE</scope>
    <source>
        <strain evidence="8">JCM 18487</strain>
    </source>
</reference>
<keyword evidence="3 5" id="KW-0694">RNA-binding</keyword>
<keyword evidence="1 5" id="KW-0820">tRNA-binding</keyword>
<dbReference type="GO" id="GO:0072344">
    <property type="term" value="P:rescue of stalled ribosome"/>
    <property type="evidence" value="ECO:0007669"/>
    <property type="project" value="UniProtKB-UniRule"/>
</dbReference>
<organism evidence="8 9">
    <name type="scientific">Alicyclobacillus cellulosilyticus</name>
    <dbReference type="NCBI Taxonomy" id="1003997"/>
    <lineage>
        <taxon>Bacteria</taxon>
        <taxon>Bacillati</taxon>
        <taxon>Bacillota</taxon>
        <taxon>Bacilli</taxon>
        <taxon>Bacillales</taxon>
        <taxon>Alicyclobacillaceae</taxon>
        <taxon>Alicyclobacillus</taxon>
    </lineage>
</organism>
<evidence type="ECO:0000256" key="5">
    <source>
        <dbReference type="HAMAP-Rule" id="MF_00871"/>
    </source>
</evidence>
<dbReference type="HAMAP" id="MF_00871">
    <property type="entry name" value="RqcP"/>
    <property type="match status" value="1"/>
</dbReference>
<dbReference type="GO" id="GO:0019843">
    <property type="term" value="F:rRNA binding"/>
    <property type="evidence" value="ECO:0007669"/>
    <property type="project" value="UniProtKB-UniRule"/>
</dbReference>
<name>A0A917KF67_9BACL</name>
<dbReference type="CDD" id="cd00165">
    <property type="entry name" value="S4"/>
    <property type="match status" value="1"/>
</dbReference>
<dbReference type="InterPro" id="IPR036986">
    <property type="entry name" value="S4_RNA-bd_sf"/>
</dbReference>
<evidence type="ECO:0000259" key="7">
    <source>
        <dbReference type="SMART" id="SM00363"/>
    </source>
</evidence>
<dbReference type="Gene3D" id="3.10.290.10">
    <property type="entry name" value="RNA-binding S4 domain"/>
    <property type="match status" value="1"/>
</dbReference>
<dbReference type="InterPro" id="IPR002942">
    <property type="entry name" value="S4_RNA-bd"/>
</dbReference>
<dbReference type="SMART" id="SM00363">
    <property type="entry name" value="S4"/>
    <property type="match status" value="1"/>
</dbReference>
<reference evidence="8" key="2">
    <citation type="submission" date="2020-09" db="EMBL/GenBank/DDBJ databases">
        <authorList>
            <person name="Sun Q."/>
            <person name="Ohkuma M."/>
        </authorList>
    </citation>
    <scope>NUCLEOTIDE SEQUENCE</scope>
    <source>
        <strain evidence="8">JCM 18487</strain>
    </source>
</reference>
<proteinExistence type="inferred from homology"/>
<comment type="subunit">
    <text evidence="5">Associates with stalled 50S ribosomal subunits. Binds to RqcH, 23S rRNA and the P-site tRNA. Does not require RqcH for association with 50S subunits.</text>
</comment>
<evidence type="ECO:0000256" key="1">
    <source>
        <dbReference type="ARBA" id="ARBA00022555"/>
    </source>
</evidence>
<feature type="region of interest" description="Disordered" evidence="6">
    <location>
        <begin position="87"/>
        <end position="119"/>
    </location>
</feature>
<evidence type="ECO:0000256" key="2">
    <source>
        <dbReference type="ARBA" id="ARBA00022730"/>
    </source>
</evidence>
<evidence type="ECO:0000256" key="3">
    <source>
        <dbReference type="ARBA" id="ARBA00022884"/>
    </source>
</evidence>
<evidence type="ECO:0000256" key="4">
    <source>
        <dbReference type="ARBA" id="ARBA00022917"/>
    </source>
</evidence>
<dbReference type="Pfam" id="PF01479">
    <property type="entry name" value="S4"/>
    <property type="match status" value="1"/>
</dbReference>
<dbReference type="EMBL" id="BMOY01000027">
    <property type="protein sequence ID" value="GGJ08936.1"/>
    <property type="molecule type" value="Genomic_DNA"/>
</dbReference>
<evidence type="ECO:0000256" key="6">
    <source>
        <dbReference type="SAM" id="MobiDB-lite"/>
    </source>
</evidence>
<dbReference type="AlphaFoldDB" id="A0A917KF67"/>
<dbReference type="GO" id="GO:0043023">
    <property type="term" value="F:ribosomal large subunit binding"/>
    <property type="evidence" value="ECO:0007669"/>
    <property type="project" value="UniProtKB-UniRule"/>
</dbReference>
<keyword evidence="9" id="KW-1185">Reference proteome</keyword>
<dbReference type="Proteomes" id="UP000637695">
    <property type="component" value="Unassembled WGS sequence"/>
</dbReference>
<keyword evidence="4 5" id="KW-0648">Protein biosynthesis</keyword>